<sequence length="186" mass="21467">MLYITKLLEMISRGKIKKKRPKRIRQQRFAFVTKSEIDHLEDGYRWRKYGQKAVKNSPFPRSYYRCTNSKCTVKKRVERSSTDPTTVITTYEGQHCHHTVGFPRGLLSHHELGYARLLAPSSISHQFNYLRPRVPQLVDHVADQSQSQVVSSEAAVDHHEQTSTSFQRSSVDQGLLGDIVTPLMRN</sequence>
<dbReference type="Gene3D" id="2.20.25.80">
    <property type="entry name" value="WRKY domain"/>
    <property type="match status" value="1"/>
</dbReference>
<comment type="caution">
    <text evidence="8">The sequence shown here is derived from an EMBL/GenBank/DDBJ whole genome shotgun (WGS) entry which is preliminary data.</text>
</comment>
<organism evidence="8 9">
    <name type="scientific">Ambrosia artemisiifolia</name>
    <name type="common">Common ragweed</name>
    <dbReference type="NCBI Taxonomy" id="4212"/>
    <lineage>
        <taxon>Eukaryota</taxon>
        <taxon>Viridiplantae</taxon>
        <taxon>Streptophyta</taxon>
        <taxon>Embryophyta</taxon>
        <taxon>Tracheophyta</taxon>
        <taxon>Spermatophyta</taxon>
        <taxon>Magnoliopsida</taxon>
        <taxon>eudicotyledons</taxon>
        <taxon>Gunneridae</taxon>
        <taxon>Pentapetalae</taxon>
        <taxon>asterids</taxon>
        <taxon>campanulids</taxon>
        <taxon>Asterales</taxon>
        <taxon>Asteraceae</taxon>
        <taxon>Asteroideae</taxon>
        <taxon>Heliantheae alliance</taxon>
        <taxon>Heliantheae</taxon>
        <taxon>Ambrosia</taxon>
    </lineage>
</organism>
<reference evidence="8" key="1">
    <citation type="submission" date="2022-06" db="EMBL/GenBank/DDBJ databases">
        <title>Uncovering the hologenomic basis of an extraordinary plant invasion.</title>
        <authorList>
            <person name="Bieker V.C."/>
            <person name="Martin M.D."/>
            <person name="Gilbert T."/>
            <person name="Hodgins K."/>
            <person name="Battlay P."/>
            <person name="Petersen B."/>
            <person name="Wilson J."/>
        </authorList>
    </citation>
    <scope>NUCLEOTIDE SEQUENCE</scope>
    <source>
        <strain evidence="8">AA19_3_7</strain>
        <tissue evidence="8">Leaf</tissue>
    </source>
</reference>
<evidence type="ECO:0000313" key="8">
    <source>
        <dbReference type="EMBL" id="KAI7748205.1"/>
    </source>
</evidence>
<evidence type="ECO:0000256" key="4">
    <source>
        <dbReference type="ARBA" id="ARBA00023163"/>
    </source>
</evidence>
<dbReference type="GO" id="GO:0043565">
    <property type="term" value="F:sequence-specific DNA binding"/>
    <property type="evidence" value="ECO:0007669"/>
    <property type="project" value="InterPro"/>
</dbReference>
<feature type="domain" description="WRKY" evidence="7">
    <location>
        <begin position="35"/>
        <end position="100"/>
    </location>
</feature>
<dbReference type="InterPro" id="IPR003657">
    <property type="entry name" value="WRKY_dom"/>
</dbReference>
<dbReference type="PROSITE" id="PS50811">
    <property type="entry name" value="WRKY"/>
    <property type="match status" value="1"/>
</dbReference>
<evidence type="ECO:0000256" key="2">
    <source>
        <dbReference type="ARBA" id="ARBA00023015"/>
    </source>
</evidence>
<keyword evidence="2" id="KW-0805">Transcription regulation</keyword>
<dbReference type="Proteomes" id="UP001206925">
    <property type="component" value="Unassembled WGS sequence"/>
</dbReference>
<protein>
    <recommendedName>
        <fullName evidence="7">WRKY domain-containing protein</fullName>
    </recommendedName>
</protein>
<evidence type="ECO:0000259" key="7">
    <source>
        <dbReference type="PROSITE" id="PS50811"/>
    </source>
</evidence>
<dbReference type="InterPro" id="IPR044810">
    <property type="entry name" value="WRKY_plant"/>
</dbReference>
<dbReference type="GO" id="GO:0003700">
    <property type="term" value="F:DNA-binding transcription factor activity"/>
    <property type="evidence" value="ECO:0007669"/>
    <property type="project" value="InterPro"/>
</dbReference>
<dbReference type="FunFam" id="2.20.25.80:FF:000003">
    <property type="entry name" value="WRKY transcription factor 57"/>
    <property type="match status" value="1"/>
</dbReference>
<dbReference type="AlphaFoldDB" id="A0AAD5CXI3"/>
<dbReference type="Pfam" id="PF03106">
    <property type="entry name" value="WRKY"/>
    <property type="match status" value="1"/>
</dbReference>
<dbReference type="PANTHER" id="PTHR31221">
    <property type="entry name" value="WRKY TRANSCRIPTION FACTOR PROTEIN 1-RELATED"/>
    <property type="match status" value="1"/>
</dbReference>
<dbReference type="GO" id="GO:0005634">
    <property type="term" value="C:nucleus"/>
    <property type="evidence" value="ECO:0007669"/>
    <property type="project" value="UniProtKB-SubCell"/>
</dbReference>
<accession>A0AAD5CXI3</accession>
<evidence type="ECO:0000256" key="5">
    <source>
        <dbReference type="ARBA" id="ARBA00023242"/>
    </source>
</evidence>
<evidence type="ECO:0000256" key="6">
    <source>
        <dbReference type="SAM" id="MobiDB-lite"/>
    </source>
</evidence>
<evidence type="ECO:0000313" key="9">
    <source>
        <dbReference type="Proteomes" id="UP001206925"/>
    </source>
</evidence>
<feature type="region of interest" description="Disordered" evidence="6">
    <location>
        <begin position="148"/>
        <end position="169"/>
    </location>
</feature>
<gene>
    <name evidence="8" type="ORF">M8C21_002914</name>
</gene>
<keyword evidence="5" id="KW-0539">Nucleus</keyword>
<comment type="subcellular location">
    <subcellularLocation>
        <location evidence="1">Nucleus</location>
    </subcellularLocation>
</comment>
<keyword evidence="9" id="KW-1185">Reference proteome</keyword>
<keyword evidence="4" id="KW-0804">Transcription</keyword>
<dbReference type="InterPro" id="IPR036576">
    <property type="entry name" value="WRKY_dom_sf"/>
</dbReference>
<dbReference type="EMBL" id="JAMZMK010006579">
    <property type="protein sequence ID" value="KAI7748205.1"/>
    <property type="molecule type" value="Genomic_DNA"/>
</dbReference>
<dbReference type="SMART" id="SM00774">
    <property type="entry name" value="WRKY"/>
    <property type="match status" value="1"/>
</dbReference>
<name>A0AAD5CXI3_AMBAR</name>
<evidence type="ECO:0000256" key="3">
    <source>
        <dbReference type="ARBA" id="ARBA00023125"/>
    </source>
</evidence>
<dbReference type="PANTHER" id="PTHR31221:SF334">
    <property type="entry name" value="WRKY TRANSCRIPTION FACTOR 57-RELATED"/>
    <property type="match status" value="1"/>
</dbReference>
<evidence type="ECO:0000256" key="1">
    <source>
        <dbReference type="ARBA" id="ARBA00004123"/>
    </source>
</evidence>
<dbReference type="SUPFAM" id="SSF118290">
    <property type="entry name" value="WRKY DNA-binding domain"/>
    <property type="match status" value="1"/>
</dbReference>
<keyword evidence="3" id="KW-0238">DNA-binding</keyword>
<proteinExistence type="predicted"/>